<comment type="caution">
    <text evidence="2">The sequence shown here is derived from an EMBL/GenBank/DDBJ whole genome shotgun (WGS) entry which is preliminary data.</text>
</comment>
<dbReference type="AlphaFoldDB" id="A0A550CKE6"/>
<organism evidence="2 3">
    <name type="scientific">Schizophyllum amplum</name>
    <dbReference type="NCBI Taxonomy" id="97359"/>
    <lineage>
        <taxon>Eukaryota</taxon>
        <taxon>Fungi</taxon>
        <taxon>Dikarya</taxon>
        <taxon>Basidiomycota</taxon>
        <taxon>Agaricomycotina</taxon>
        <taxon>Agaricomycetes</taxon>
        <taxon>Agaricomycetidae</taxon>
        <taxon>Agaricales</taxon>
        <taxon>Schizophyllaceae</taxon>
        <taxon>Schizophyllum</taxon>
    </lineage>
</organism>
<reference evidence="2 3" key="1">
    <citation type="journal article" date="2019" name="New Phytol.">
        <title>Comparative genomics reveals unique wood-decay strategies and fruiting body development in the Schizophyllaceae.</title>
        <authorList>
            <person name="Almasi E."/>
            <person name="Sahu N."/>
            <person name="Krizsan K."/>
            <person name="Balint B."/>
            <person name="Kovacs G.M."/>
            <person name="Kiss B."/>
            <person name="Cseklye J."/>
            <person name="Drula E."/>
            <person name="Henrissat B."/>
            <person name="Nagy I."/>
            <person name="Chovatia M."/>
            <person name="Adam C."/>
            <person name="LaButti K."/>
            <person name="Lipzen A."/>
            <person name="Riley R."/>
            <person name="Grigoriev I.V."/>
            <person name="Nagy L.G."/>
        </authorList>
    </citation>
    <scope>NUCLEOTIDE SEQUENCE [LARGE SCALE GENOMIC DNA]</scope>
    <source>
        <strain evidence="2 3">NL-1724</strain>
    </source>
</reference>
<feature type="compositionally biased region" description="Basic residues" evidence="1">
    <location>
        <begin position="28"/>
        <end position="37"/>
    </location>
</feature>
<evidence type="ECO:0000313" key="2">
    <source>
        <dbReference type="EMBL" id="TRM65247.1"/>
    </source>
</evidence>
<evidence type="ECO:0000313" key="3">
    <source>
        <dbReference type="Proteomes" id="UP000320762"/>
    </source>
</evidence>
<feature type="region of interest" description="Disordered" evidence="1">
    <location>
        <begin position="109"/>
        <end position="151"/>
    </location>
</feature>
<dbReference type="Proteomes" id="UP000320762">
    <property type="component" value="Unassembled WGS sequence"/>
</dbReference>
<gene>
    <name evidence="2" type="ORF">BD626DRAFT_535741</name>
</gene>
<sequence>MSNRERWRRRRARATPPSAPIARAAQTGRRRGVHVARGKREGEPGVRGGRPLYGISWKYKGRLQADQLVTAVYTVSRWGGDTPLSMKNISFNINAVVVLSDPIRKVAGTARSQLSAGEEKVNPVNRGGHVGLKRSGDKGDSNGSPSKKARS</sequence>
<protein>
    <submittedName>
        <fullName evidence="2">Uncharacterized protein</fullName>
    </submittedName>
</protein>
<name>A0A550CKE6_9AGAR</name>
<feature type="region of interest" description="Disordered" evidence="1">
    <location>
        <begin position="25"/>
        <end position="49"/>
    </location>
</feature>
<accession>A0A550CKE6</accession>
<keyword evidence="3" id="KW-1185">Reference proteome</keyword>
<evidence type="ECO:0000256" key="1">
    <source>
        <dbReference type="SAM" id="MobiDB-lite"/>
    </source>
</evidence>
<dbReference type="EMBL" id="VDMD01000005">
    <property type="protein sequence ID" value="TRM65247.1"/>
    <property type="molecule type" value="Genomic_DNA"/>
</dbReference>
<proteinExistence type="predicted"/>